<reference evidence="1 2" key="1">
    <citation type="submission" date="2019-01" db="EMBL/GenBank/DDBJ databases">
        <title>Genome sequencing of the rare red list fungi Fomitopsis rosea.</title>
        <authorList>
            <person name="Buettner E."/>
            <person name="Kellner H."/>
        </authorList>
    </citation>
    <scope>NUCLEOTIDE SEQUENCE [LARGE SCALE GENOMIC DNA]</scope>
    <source>
        <strain evidence="1 2">DSM 105464</strain>
    </source>
</reference>
<organism evidence="1 2">
    <name type="scientific">Rhodofomes roseus</name>
    <dbReference type="NCBI Taxonomy" id="34475"/>
    <lineage>
        <taxon>Eukaryota</taxon>
        <taxon>Fungi</taxon>
        <taxon>Dikarya</taxon>
        <taxon>Basidiomycota</taxon>
        <taxon>Agaricomycotina</taxon>
        <taxon>Agaricomycetes</taxon>
        <taxon>Polyporales</taxon>
        <taxon>Rhodofomes</taxon>
    </lineage>
</organism>
<dbReference type="Proteomes" id="UP000298390">
    <property type="component" value="Unassembled WGS sequence"/>
</dbReference>
<feature type="non-terminal residue" evidence="1">
    <location>
        <position position="1"/>
    </location>
</feature>
<proteinExistence type="predicted"/>
<evidence type="ECO:0000313" key="2">
    <source>
        <dbReference type="Proteomes" id="UP000298390"/>
    </source>
</evidence>
<protein>
    <submittedName>
        <fullName evidence="1">Uncharacterized protein</fullName>
    </submittedName>
</protein>
<evidence type="ECO:0000313" key="1">
    <source>
        <dbReference type="EMBL" id="TFY58816.1"/>
    </source>
</evidence>
<dbReference type="STRING" id="34475.A0A4Y9Y8F9"/>
<dbReference type="EMBL" id="SEKV01000337">
    <property type="protein sequence ID" value="TFY58816.1"/>
    <property type="molecule type" value="Genomic_DNA"/>
</dbReference>
<comment type="caution">
    <text evidence="1">The sequence shown here is derived from an EMBL/GenBank/DDBJ whole genome shotgun (WGS) entry which is preliminary data.</text>
</comment>
<name>A0A4Y9Y8F9_9APHY</name>
<gene>
    <name evidence="1" type="ORF">EVJ58_g6174</name>
</gene>
<dbReference type="AlphaFoldDB" id="A0A4Y9Y8F9"/>
<accession>A0A4Y9Y8F9</accession>
<sequence>LESSAASHTTLTHLPYTQFAANDAHMGHGKTRPARKTATATATEARDADFLAFCQSFALSRGLPLLNQSADPGYFAELFTFLSNETAGTNIDLGRSPVTEFISHCSRLQGRLPDALCAALEQRKREVELNRKAKRRFIADVGLMQGSNEDRLAALEACATLYSLRELPDEVAYPPKGFLACETEVSKAGWSDWVLTRNLHDKRDTQAALRAMLCVDPDMLKLIVPKDKDVIVRDEETGEIVLIVRRNLCSDAEVLAGTDNTVVLDCSMKKGAQLDDPGKLVLVGYSAGSRSSPAFDYSRNIEAKKLSEEFVRSHHMAVSSSFSLFYQLMRANLPNEVLEDYEEYIAKHGFPRMDARGAIPVDDEGCGDYYVKKGGKTFTFHGAKLAPPAGVAGVNYARQASH</sequence>